<feature type="region of interest" description="Disordered" evidence="1">
    <location>
        <begin position="1"/>
        <end position="42"/>
    </location>
</feature>
<dbReference type="Gene3D" id="3.90.176.10">
    <property type="entry name" value="Toxin ADP-ribosyltransferase, Chain A, domain 1"/>
    <property type="match status" value="1"/>
</dbReference>
<evidence type="ECO:0000313" key="3">
    <source>
        <dbReference type="Proteomes" id="UP001197247"/>
    </source>
</evidence>
<evidence type="ECO:0008006" key="4">
    <source>
        <dbReference type="Google" id="ProtNLM"/>
    </source>
</evidence>
<feature type="region of interest" description="Disordered" evidence="1">
    <location>
        <begin position="682"/>
        <end position="995"/>
    </location>
</feature>
<feature type="compositionally biased region" description="Polar residues" evidence="1">
    <location>
        <begin position="688"/>
        <end position="698"/>
    </location>
</feature>
<feature type="compositionally biased region" description="Low complexity" evidence="1">
    <location>
        <begin position="928"/>
        <end position="940"/>
    </location>
</feature>
<gene>
    <name evidence="2" type="ORF">KIH74_35255</name>
</gene>
<feature type="compositionally biased region" description="Pro residues" evidence="1">
    <location>
        <begin position="966"/>
        <end position="989"/>
    </location>
</feature>
<protein>
    <recommendedName>
        <fullName evidence="4">NAD(+)--protein-arginine ADP-ribosyltransferase</fullName>
    </recommendedName>
</protein>
<reference evidence="2 3" key="1">
    <citation type="submission" date="2021-05" db="EMBL/GenBank/DDBJ databases">
        <title>Kineosporia and Streptomyces sp. nov. two new marine actinobacteria isolated from Coral.</title>
        <authorList>
            <person name="Buangrab K."/>
            <person name="Sutthacheep M."/>
            <person name="Yeemin T."/>
            <person name="Harunari E."/>
            <person name="Igarashi Y."/>
            <person name="Kanchanasin P."/>
            <person name="Tanasupawat S."/>
            <person name="Phongsopitanun W."/>
        </authorList>
    </citation>
    <scope>NUCLEOTIDE SEQUENCE [LARGE SCALE GENOMIC DNA]</scope>
    <source>
        <strain evidence="2 3">J2-2</strain>
    </source>
</reference>
<evidence type="ECO:0000256" key="1">
    <source>
        <dbReference type="SAM" id="MobiDB-lite"/>
    </source>
</evidence>
<accession>A0ABS5TTX7</accession>
<feature type="compositionally biased region" description="Pro residues" evidence="1">
    <location>
        <begin position="803"/>
        <end position="818"/>
    </location>
</feature>
<keyword evidence="3" id="KW-1185">Reference proteome</keyword>
<dbReference type="Proteomes" id="UP001197247">
    <property type="component" value="Unassembled WGS sequence"/>
</dbReference>
<feature type="region of interest" description="Disordered" evidence="1">
    <location>
        <begin position="627"/>
        <end position="658"/>
    </location>
</feature>
<dbReference type="EMBL" id="JAHBAY010000026">
    <property type="protein sequence ID" value="MBT0774255.1"/>
    <property type="molecule type" value="Genomic_DNA"/>
</dbReference>
<dbReference type="RefSeq" id="WP_214160794.1">
    <property type="nucleotide sequence ID" value="NZ_JAHBAY010000026.1"/>
</dbReference>
<proteinExistence type="predicted"/>
<sequence length="1265" mass="131994">MRAPRRPRLSWAPASARNQDGDALAPPPAPGDSPPHHEDAPGDWVWTRVTLSGGIVVERCGDCLVVLTRAPGEEGLRQLAQSLPPDPRALTVLVAGVTPQMLRTLVWSLEGAVNRPGGDRYDEVRLIEPSTALQQDAARDPVLSGLAAQLGAPVVVPSGTVLRVPGGTLFPVARGRGPGHAGGQAGGPAGSEAGTWHRYLPGGPGPESLGPWHFGAHWRADLARVPLDAEPGLRALPVPAGLALLPHELSVLPGAAADLLYSIPVDEAVPLIIVTGTPGGAVPVQRVAGFLGRLPDDLRGRVRLGPYGPGAGGAQVQHWAQAVADTLRAPVTSLTGTPLLIEDEIRVSVLREASPGAPGPVEVAWQPIATALTYRPRSDAEALPPVVAQWRPAVDDVAEISQRVYPLDDTWVVEVLACGLWLRRSDAADVPMIRHTPFDPVGGPVLVVGCPAENVPGEAWEHAGLLLERIAALSGVRALVRVLATSTTLMPSPVMKEIPDEAWAYAQVDAADDAAADDAGQDYAGQDYAGQDYAGQDYAGQDDAWQNPLWQNDIWQDTVEVADTADATDVREATVEPEVMPEETGLAGRIEPGRVPVAGEANEAALGRQQAAASWLDIVEQAAKDAQRARDAERAGDARSSRDVWARPTPADAEEAREDTVWETAIRAEAIRAEAARREAARLKAAQETGQFASSGVQTPEEETAGEETPGVQEPAARSPWADFSWARPEDLSPSVPAASPEPIDAADVFGEPNIPEIPAGPMVPTTSAGSTTSRPLTPGRRLNTGKAGMPQETFSLGEAPRATPPVRAPEPATPRPAPARGSGSPTGVPRSPAVTPPDAVTGGSRTPGTRRPDPVTGVPRSPGAPEPGTATGAPRSPETVQPDAATDVPHSSKGSDSGQVRSARPAPGRPGPDAVTGIPGSPGATRPDPVAAVPDSPVAGSGPATPDPVPARPVAGTDNRRFPRPEPAPAPEPAHAPEPAPTPEPAPAPHTGTEQKQRLFLMPEPGQSVLGDVQGSTQEQRAAFKSAAGTWYSSHLAVVNALLAKVPSLRSADPEAAKTDLLAVRAYLSAGASPLDRVAVNAALRGAGEQPALQHAACLVSGLRRLPRHLGMVRFAADVPEEAVEAYRPGARLSEPAIVEAVSSGRPLEGGVEFVIWSSTGRRVNDLADVLPSDEVLFLPGTSFVVLERRPGTPGTDGVTRILLRDAQDGARPGTDPQAAAAASAKRDDIAKDRLERALAQRLPAAPPSPQGERFRFPIGLRRM</sequence>
<name>A0ABS5TTX7_9ACTN</name>
<feature type="region of interest" description="Disordered" evidence="1">
    <location>
        <begin position="1208"/>
        <end position="1229"/>
    </location>
</feature>
<feature type="compositionally biased region" description="Basic and acidic residues" evidence="1">
    <location>
        <begin position="627"/>
        <end position="645"/>
    </location>
</feature>
<comment type="caution">
    <text evidence="2">The sequence shown here is derived from an EMBL/GenBank/DDBJ whole genome shotgun (WGS) entry which is preliminary data.</text>
</comment>
<evidence type="ECO:0000313" key="2">
    <source>
        <dbReference type="EMBL" id="MBT0774255.1"/>
    </source>
</evidence>
<feature type="compositionally biased region" description="Polar residues" evidence="1">
    <location>
        <begin position="765"/>
        <end position="776"/>
    </location>
</feature>
<organism evidence="2 3">
    <name type="scientific">Kineosporia corallincola</name>
    <dbReference type="NCBI Taxonomy" id="2835133"/>
    <lineage>
        <taxon>Bacteria</taxon>
        <taxon>Bacillati</taxon>
        <taxon>Actinomycetota</taxon>
        <taxon>Actinomycetes</taxon>
        <taxon>Kineosporiales</taxon>
        <taxon>Kineosporiaceae</taxon>
        <taxon>Kineosporia</taxon>
    </lineage>
</organism>
<feature type="region of interest" description="Disordered" evidence="1">
    <location>
        <begin position="1241"/>
        <end position="1265"/>
    </location>
</feature>